<gene>
    <name evidence="2" type="ORF">GCM10007874_66890</name>
</gene>
<evidence type="ECO:0000313" key="3">
    <source>
        <dbReference type="Proteomes" id="UP001156882"/>
    </source>
</evidence>
<dbReference type="InterPro" id="IPR036465">
    <property type="entry name" value="vWFA_dom_sf"/>
</dbReference>
<dbReference type="RefSeq" id="WP_284316601.1">
    <property type="nucleotide sequence ID" value="NZ_BSPC01000080.1"/>
</dbReference>
<dbReference type="SMART" id="SM00327">
    <property type="entry name" value="VWA"/>
    <property type="match status" value="1"/>
</dbReference>
<dbReference type="Pfam" id="PF00092">
    <property type="entry name" value="VWA"/>
    <property type="match status" value="1"/>
</dbReference>
<comment type="caution">
    <text evidence="2">The sequence shown here is derived from an EMBL/GenBank/DDBJ whole genome shotgun (WGS) entry which is preliminary data.</text>
</comment>
<proteinExistence type="predicted"/>
<name>A0ABQ6CTN8_9HYPH</name>
<protein>
    <submittedName>
        <fullName evidence="2">Mg-chelatase</fullName>
    </submittedName>
</protein>
<keyword evidence="3" id="KW-1185">Reference proteome</keyword>
<dbReference type="Gene3D" id="3.40.50.410">
    <property type="entry name" value="von Willebrand factor, type A domain"/>
    <property type="match status" value="1"/>
</dbReference>
<dbReference type="PROSITE" id="PS50234">
    <property type="entry name" value="VWFA"/>
    <property type="match status" value="1"/>
</dbReference>
<dbReference type="SUPFAM" id="SSF53300">
    <property type="entry name" value="vWA-like"/>
    <property type="match status" value="1"/>
</dbReference>
<dbReference type="SUPFAM" id="SSF53850">
    <property type="entry name" value="Periplasmic binding protein-like II"/>
    <property type="match status" value="1"/>
</dbReference>
<sequence>MGAGMRVMGIGGRVFRPASSALLLQWLSTQAGLKTRPPVAALVLALFLPLLALAACSKSGPDIAIVAGSENQPLEPLVQEFCKSQGAKCTFKYEGSLDIGFGLKSTTDPLQADVVWPAASIWIDVFDEGRKVKHLQSISQSPVLLGVRKTKAEALGWTKREVTTADILQAVKDGKLKFLMSSATQSNSGAGAYLAMLNAAVGRGEVLTEADLADPKVRDKARTLLSGVQRSSGSSGWLSDLFLDMDARDEQADAMWNYEVTLKEANEALVKRGSDPLWLVYPKDGVAFSDGPMGYLDRGRGSDVETFVTDLEKFLLSADAQKRIAAIGRRVGPGSGAVATPVPEWNLDPSRVVTALRPPDPKVIFNALNLYQEALRRPSLTALCLDISGSMQGPGISQLHNAMSFLFTPAQTRNLLVQWTPDDHIVAIPFSSRAGDPQTGTGAPADQERLKQWGNDLEADGGTDMYSCVQEALQTMTPDLDSGKYLPAILIMTDGRSEGDLEGFIAQWKNRGRGIPIFGVTFGDADTAQLDRLATATGGRVFDGRSSLAEAFRAARGYN</sequence>
<dbReference type="EMBL" id="BSPC01000080">
    <property type="protein sequence ID" value="GLS23668.1"/>
    <property type="molecule type" value="Genomic_DNA"/>
</dbReference>
<evidence type="ECO:0000259" key="1">
    <source>
        <dbReference type="PROSITE" id="PS50234"/>
    </source>
</evidence>
<evidence type="ECO:0000313" key="2">
    <source>
        <dbReference type="EMBL" id="GLS23668.1"/>
    </source>
</evidence>
<dbReference type="Proteomes" id="UP001156882">
    <property type="component" value="Unassembled WGS sequence"/>
</dbReference>
<organism evidence="2 3">
    <name type="scientific">Labrys miyagiensis</name>
    <dbReference type="NCBI Taxonomy" id="346912"/>
    <lineage>
        <taxon>Bacteria</taxon>
        <taxon>Pseudomonadati</taxon>
        <taxon>Pseudomonadota</taxon>
        <taxon>Alphaproteobacteria</taxon>
        <taxon>Hyphomicrobiales</taxon>
        <taxon>Xanthobacteraceae</taxon>
        <taxon>Labrys</taxon>
    </lineage>
</organism>
<dbReference type="InterPro" id="IPR002035">
    <property type="entry name" value="VWF_A"/>
</dbReference>
<reference evidence="3" key="1">
    <citation type="journal article" date="2019" name="Int. J. Syst. Evol. Microbiol.">
        <title>The Global Catalogue of Microorganisms (GCM) 10K type strain sequencing project: providing services to taxonomists for standard genome sequencing and annotation.</title>
        <authorList>
            <consortium name="The Broad Institute Genomics Platform"/>
            <consortium name="The Broad Institute Genome Sequencing Center for Infectious Disease"/>
            <person name="Wu L."/>
            <person name="Ma J."/>
        </authorList>
    </citation>
    <scope>NUCLEOTIDE SEQUENCE [LARGE SCALE GENOMIC DNA]</scope>
    <source>
        <strain evidence="3">NBRC 101365</strain>
    </source>
</reference>
<accession>A0ABQ6CTN8</accession>
<feature type="domain" description="VWFA" evidence="1">
    <location>
        <begin position="380"/>
        <end position="542"/>
    </location>
</feature>
<dbReference type="Pfam" id="PF13531">
    <property type="entry name" value="SBP_bac_11"/>
    <property type="match status" value="1"/>
</dbReference>